<dbReference type="OrthoDB" id="9797527at2"/>
<dbReference type="CDD" id="cd00884">
    <property type="entry name" value="beta_CA_cladeB"/>
    <property type="match status" value="2"/>
</dbReference>
<feature type="binding site" evidence="9">
    <location>
        <position position="102"/>
    </location>
    <ligand>
        <name>Zn(2+)</name>
        <dbReference type="ChEBI" id="CHEBI:29105"/>
    </ligand>
</feature>
<dbReference type="InterPro" id="IPR001765">
    <property type="entry name" value="Carbonic_anhydrase"/>
</dbReference>
<dbReference type="PROSITE" id="PS00705">
    <property type="entry name" value="PROK_CO2_ANHYDRASE_2"/>
    <property type="match status" value="1"/>
</dbReference>
<evidence type="ECO:0000256" key="6">
    <source>
        <dbReference type="ARBA" id="ARBA00023239"/>
    </source>
</evidence>
<dbReference type="InterPro" id="IPR036874">
    <property type="entry name" value="Carbonic_anhydrase_sf"/>
</dbReference>
<dbReference type="GO" id="GO:0008270">
    <property type="term" value="F:zinc ion binding"/>
    <property type="evidence" value="ECO:0007669"/>
    <property type="project" value="InterPro"/>
</dbReference>
<keyword evidence="5 9" id="KW-0862">Zinc</keyword>
<dbReference type="FunFam" id="3.40.1050.10:FF:000003">
    <property type="entry name" value="Carbonic anhydrase"/>
    <property type="match status" value="1"/>
</dbReference>
<keyword evidence="6" id="KW-0456">Lyase</keyword>
<protein>
    <recommendedName>
        <fullName evidence="3">Carbonic anhydrase</fullName>
        <ecNumber evidence="2">4.2.1.1</ecNumber>
    </recommendedName>
    <alternativeName>
        <fullName evidence="7">Carbonate dehydratase</fullName>
    </alternativeName>
</protein>
<evidence type="ECO:0000256" key="5">
    <source>
        <dbReference type="ARBA" id="ARBA00022833"/>
    </source>
</evidence>
<dbReference type="Gene3D" id="3.40.1050.10">
    <property type="entry name" value="Carbonic anhydrase"/>
    <property type="match status" value="2"/>
</dbReference>
<dbReference type="InterPro" id="IPR015892">
    <property type="entry name" value="Carbonic_anhydrase_CS"/>
</dbReference>
<dbReference type="RefSeq" id="WP_058511401.1">
    <property type="nucleotide sequence ID" value="NZ_LNYY01000019.1"/>
</dbReference>
<feature type="binding site" evidence="9">
    <location>
        <position position="40"/>
    </location>
    <ligand>
        <name>Zn(2+)</name>
        <dbReference type="ChEBI" id="CHEBI:29105"/>
    </ligand>
</feature>
<dbReference type="InterPro" id="IPR045066">
    <property type="entry name" value="Beta_CA_cladeB"/>
</dbReference>
<dbReference type="PROSITE" id="PS00704">
    <property type="entry name" value="PROK_CO2_ANHYDRASE_1"/>
    <property type="match status" value="2"/>
</dbReference>
<keyword evidence="4 9" id="KW-0479">Metal-binding</keyword>
<feature type="binding site" evidence="9">
    <location>
        <position position="42"/>
    </location>
    <ligand>
        <name>Zn(2+)</name>
        <dbReference type="ChEBI" id="CHEBI:29105"/>
    </ligand>
</feature>
<evidence type="ECO:0000256" key="2">
    <source>
        <dbReference type="ARBA" id="ARBA00012925"/>
    </source>
</evidence>
<name>A0A0W0ZKC7_9GAMM</name>
<comment type="similarity">
    <text evidence="1">Belongs to the beta-class carbonic anhydrase family.</text>
</comment>
<dbReference type="PANTHER" id="PTHR11002">
    <property type="entry name" value="CARBONIC ANHYDRASE"/>
    <property type="match status" value="1"/>
</dbReference>
<dbReference type="STRING" id="947033.Lste_2622"/>
<comment type="cofactor">
    <cofactor evidence="9">
        <name>Zn(2+)</name>
        <dbReference type="ChEBI" id="CHEBI:29105"/>
    </cofactor>
    <text evidence="9">Binds 1 zinc ion per subunit.</text>
</comment>
<gene>
    <name evidence="10" type="ORF">Lste_2622</name>
</gene>
<sequence length="564" mass="63277">MYLKLMEGVQRFQTQEYQKRKELFTTLANGQRPTTLLFACSDSRIIPALVTHTGPGDIFITRNVGNIINPYSTDPSSTAAAIEFSVKVLGVQEIVVCGHSRCGAMGALQTSNLEETLPAVADWLAETKSMLNVQDDLHHHSLACITEKNVLTQIANLKTHPAVIEQLEKGKLSIHGWIYEFETGQILAHDQATSQFLPIEQLNHSLVDSNALLTSKLLDGVLHFRKNDFPKKKELFQSLAQGQHPKALLFSCSDSRVIPSLITDTDPGELFVTRNVGNLVPFYSSTPSGEAAAVEYAVDVLGVKDIIVCGHSRCGAMKGLMNPHLDKELPAVASWLIYAKPTLEKLKIKFPECTEHSLVCTTKENVLMQIENLQTHPAVIRKLANKQLKLHAWFYDFESGEMLIYSQKKEDFISFNDAITEILLSDEVFTKMRAIVVEEAMKYLKNLASPKTADACMMVMPILNCIRFKGISVIWEQIKAPITSRIKEEFGKLCPHHTDERLTSLIEKGLEVTLPDIRDLQKDIMASPGYYKFSGYMMRHFITIAKPQEPPMQKIECAQTIFRL</sequence>
<feature type="binding site" evidence="9">
    <location>
        <position position="99"/>
    </location>
    <ligand>
        <name>Zn(2+)</name>
        <dbReference type="ChEBI" id="CHEBI:29105"/>
    </ligand>
</feature>
<dbReference type="Pfam" id="PF00484">
    <property type="entry name" value="Pro_CA"/>
    <property type="match status" value="2"/>
</dbReference>
<organism evidence="10 11">
    <name type="scientific">Legionella steelei</name>
    <dbReference type="NCBI Taxonomy" id="947033"/>
    <lineage>
        <taxon>Bacteria</taxon>
        <taxon>Pseudomonadati</taxon>
        <taxon>Pseudomonadota</taxon>
        <taxon>Gammaproteobacteria</taxon>
        <taxon>Legionellales</taxon>
        <taxon>Legionellaceae</taxon>
        <taxon>Legionella</taxon>
    </lineage>
</organism>
<reference evidence="10 11" key="1">
    <citation type="submission" date="2015-11" db="EMBL/GenBank/DDBJ databases">
        <title>Genomic analysis of 38 Legionella species identifies large and diverse effector repertoires.</title>
        <authorList>
            <person name="Burstein D."/>
            <person name="Amaro F."/>
            <person name="Zusman T."/>
            <person name="Lifshitz Z."/>
            <person name="Cohen O."/>
            <person name="Gilbert J.A."/>
            <person name="Pupko T."/>
            <person name="Shuman H.A."/>
            <person name="Segal G."/>
        </authorList>
    </citation>
    <scope>NUCLEOTIDE SEQUENCE [LARGE SCALE GENOMIC DNA]</scope>
    <source>
        <strain evidence="10 11">IMVS3376</strain>
    </source>
</reference>
<dbReference type="AlphaFoldDB" id="A0A0W0ZKC7"/>
<dbReference type="GO" id="GO:0015976">
    <property type="term" value="P:carbon utilization"/>
    <property type="evidence" value="ECO:0007669"/>
    <property type="project" value="InterPro"/>
</dbReference>
<dbReference type="SUPFAM" id="SSF53056">
    <property type="entry name" value="beta-carbonic anhydrase, cab"/>
    <property type="match status" value="2"/>
</dbReference>
<dbReference type="SMART" id="SM00947">
    <property type="entry name" value="Pro_CA"/>
    <property type="match status" value="2"/>
</dbReference>
<proteinExistence type="inferred from homology"/>
<dbReference type="EMBL" id="LNYY01000019">
    <property type="protein sequence ID" value="KTD69464.1"/>
    <property type="molecule type" value="Genomic_DNA"/>
</dbReference>
<evidence type="ECO:0000256" key="7">
    <source>
        <dbReference type="ARBA" id="ARBA00031969"/>
    </source>
</evidence>
<evidence type="ECO:0000256" key="9">
    <source>
        <dbReference type="PIRSR" id="PIRSR601765-1"/>
    </source>
</evidence>
<evidence type="ECO:0000256" key="4">
    <source>
        <dbReference type="ARBA" id="ARBA00022723"/>
    </source>
</evidence>
<accession>A0A0W0ZKC7</accession>
<dbReference type="EC" id="4.2.1.1" evidence="2"/>
<dbReference type="GO" id="GO:0004089">
    <property type="term" value="F:carbonate dehydratase activity"/>
    <property type="evidence" value="ECO:0007669"/>
    <property type="project" value="UniProtKB-EC"/>
</dbReference>
<keyword evidence="11" id="KW-1185">Reference proteome</keyword>
<comment type="catalytic activity">
    <reaction evidence="8">
        <text>hydrogencarbonate + H(+) = CO2 + H2O</text>
        <dbReference type="Rhea" id="RHEA:10748"/>
        <dbReference type="ChEBI" id="CHEBI:15377"/>
        <dbReference type="ChEBI" id="CHEBI:15378"/>
        <dbReference type="ChEBI" id="CHEBI:16526"/>
        <dbReference type="ChEBI" id="CHEBI:17544"/>
        <dbReference type="EC" id="4.2.1.1"/>
    </reaction>
</comment>
<comment type="caution">
    <text evidence="10">The sequence shown here is derived from an EMBL/GenBank/DDBJ whole genome shotgun (WGS) entry which is preliminary data.</text>
</comment>
<dbReference type="PATRIC" id="fig|947033.5.peg.2783"/>
<evidence type="ECO:0000256" key="1">
    <source>
        <dbReference type="ARBA" id="ARBA00006217"/>
    </source>
</evidence>
<evidence type="ECO:0000256" key="8">
    <source>
        <dbReference type="ARBA" id="ARBA00048348"/>
    </source>
</evidence>
<evidence type="ECO:0000313" key="10">
    <source>
        <dbReference type="EMBL" id="KTD69464.1"/>
    </source>
</evidence>
<dbReference type="Proteomes" id="UP000054926">
    <property type="component" value="Unassembled WGS sequence"/>
</dbReference>
<dbReference type="PANTHER" id="PTHR11002:SF76">
    <property type="entry name" value="CARBONIC ANHYDRASE"/>
    <property type="match status" value="1"/>
</dbReference>
<evidence type="ECO:0000313" key="11">
    <source>
        <dbReference type="Proteomes" id="UP000054926"/>
    </source>
</evidence>
<evidence type="ECO:0000256" key="3">
    <source>
        <dbReference type="ARBA" id="ARBA00014628"/>
    </source>
</evidence>